<dbReference type="GO" id="GO:0016491">
    <property type="term" value="F:oxidoreductase activity"/>
    <property type="evidence" value="ECO:0007669"/>
    <property type="project" value="UniProtKB-KW"/>
</dbReference>
<dbReference type="Gene3D" id="3.40.50.720">
    <property type="entry name" value="NAD(P)-binding Rossmann-like Domain"/>
    <property type="match status" value="1"/>
</dbReference>
<keyword evidence="1" id="KW-0521">NADP</keyword>
<dbReference type="SUPFAM" id="SSF51735">
    <property type="entry name" value="NAD(P)-binding Rossmann-fold domains"/>
    <property type="match status" value="1"/>
</dbReference>
<dbReference type="PANTHER" id="PTHR43899:SF10">
    <property type="entry name" value="20BETA-HYDROXYSTEROID DEHYDROGENASE TYPE 2"/>
    <property type="match status" value="1"/>
</dbReference>
<dbReference type="PRINTS" id="PR00081">
    <property type="entry name" value="GDHRDH"/>
</dbReference>
<evidence type="ECO:0000256" key="4">
    <source>
        <dbReference type="SAM" id="Phobius"/>
    </source>
</evidence>
<keyword evidence="2" id="KW-0443">Lipid metabolism</keyword>
<feature type="transmembrane region" description="Helical" evidence="4">
    <location>
        <begin position="337"/>
        <end position="364"/>
    </location>
</feature>
<dbReference type="Proteomes" id="UP001174136">
    <property type="component" value="Unassembled WGS sequence"/>
</dbReference>
<dbReference type="GO" id="GO:0005783">
    <property type="term" value="C:endoplasmic reticulum"/>
    <property type="evidence" value="ECO:0007669"/>
    <property type="project" value="TreeGrafter"/>
</dbReference>
<keyword evidence="3" id="KW-0560">Oxidoreductase</keyword>
<dbReference type="AlphaFoldDB" id="A0AA47NT74"/>
<sequence length="377" mass="41842">MFVHKIAIIFPILSIIHPHSFDRRHHKESRKQYQSMSHFTDMSATEGLAVVGAICVGCLLLKLLRTCWCGFTTFFLSEVWQVDLKKYGRWAVVTGATSGIGEAYAKQLASRGLDIVLISRSDEKLRTVAKEIEAQYGCRTRTIQADFTGGGSIYPVIEAVLRGLDIGILVNNVGMMYSDQLTPFLDVPNSEQKISQLVNCNMLSVTQMTRIVLPDMVKRGSGLIINIGSEIGARPYPLLTLYCATKVFIRYFSQCLDAEYRSEGITVQCVAPLLVSTNMTLNCEVNCLVKSASDFAREALNTVGYTNYTNGCLSHRLQVSRMGWVATPLYGKPVTSLMMMLSIALQSIVLTVGSGWIHSLAYLIKKHHRVRGGLHDD</sequence>
<evidence type="ECO:0000256" key="3">
    <source>
        <dbReference type="ARBA" id="ARBA00023002"/>
    </source>
</evidence>
<keyword evidence="4" id="KW-0472">Membrane</keyword>
<evidence type="ECO:0000313" key="6">
    <source>
        <dbReference type="Proteomes" id="UP001174136"/>
    </source>
</evidence>
<dbReference type="GO" id="GO:0006694">
    <property type="term" value="P:steroid biosynthetic process"/>
    <property type="evidence" value="ECO:0007669"/>
    <property type="project" value="UniProtKB-KW"/>
</dbReference>
<dbReference type="InterPro" id="IPR002347">
    <property type="entry name" value="SDR_fam"/>
</dbReference>
<accession>A0AA47NT74</accession>
<dbReference type="PANTHER" id="PTHR43899">
    <property type="entry name" value="RH59310P"/>
    <property type="match status" value="1"/>
</dbReference>
<keyword evidence="6" id="KW-1185">Reference proteome</keyword>
<dbReference type="CDD" id="cd05356">
    <property type="entry name" value="17beta-HSD1_like_SDR_c"/>
    <property type="match status" value="1"/>
</dbReference>
<organism evidence="5 6">
    <name type="scientific">Merluccius polli</name>
    <name type="common">Benguela hake</name>
    <name type="synonym">Merluccius cadenati</name>
    <dbReference type="NCBI Taxonomy" id="89951"/>
    <lineage>
        <taxon>Eukaryota</taxon>
        <taxon>Metazoa</taxon>
        <taxon>Chordata</taxon>
        <taxon>Craniata</taxon>
        <taxon>Vertebrata</taxon>
        <taxon>Euteleostomi</taxon>
        <taxon>Actinopterygii</taxon>
        <taxon>Neopterygii</taxon>
        <taxon>Teleostei</taxon>
        <taxon>Neoteleostei</taxon>
        <taxon>Acanthomorphata</taxon>
        <taxon>Zeiogadaria</taxon>
        <taxon>Gadariae</taxon>
        <taxon>Gadiformes</taxon>
        <taxon>Gadoidei</taxon>
        <taxon>Merlucciidae</taxon>
        <taxon>Merluccius</taxon>
    </lineage>
</organism>
<dbReference type="Pfam" id="PF00106">
    <property type="entry name" value="adh_short"/>
    <property type="match status" value="1"/>
</dbReference>
<keyword evidence="4" id="KW-0812">Transmembrane</keyword>
<keyword evidence="2" id="KW-0752">Steroid biosynthesis</keyword>
<dbReference type="EMBL" id="JAOPHQ010004862">
    <property type="protein sequence ID" value="KAK0137611.1"/>
    <property type="molecule type" value="Genomic_DNA"/>
</dbReference>
<dbReference type="InterPro" id="IPR036291">
    <property type="entry name" value="NAD(P)-bd_dom_sf"/>
</dbReference>
<evidence type="ECO:0000256" key="1">
    <source>
        <dbReference type="ARBA" id="ARBA00022857"/>
    </source>
</evidence>
<name>A0AA47NT74_MERPO</name>
<keyword evidence="2" id="KW-0444">Lipid biosynthesis</keyword>
<dbReference type="InterPro" id="IPR051019">
    <property type="entry name" value="VLCFA-Steroid_DH"/>
</dbReference>
<protein>
    <submittedName>
        <fullName evidence="5">Very-long-chain 3-oxoacyl-CoA reductase</fullName>
    </submittedName>
</protein>
<gene>
    <name evidence="5" type="primary">hsd17b12</name>
    <name evidence="5" type="ORF">N1851_026182</name>
</gene>
<keyword evidence="4" id="KW-1133">Transmembrane helix</keyword>
<comment type="caution">
    <text evidence="5">The sequence shown here is derived from an EMBL/GenBank/DDBJ whole genome shotgun (WGS) entry which is preliminary data.</text>
</comment>
<evidence type="ECO:0000313" key="5">
    <source>
        <dbReference type="EMBL" id="KAK0137611.1"/>
    </source>
</evidence>
<reference evidence="5" key="1">
    <citation type="journal article" date="2023" name="Front. Mar. Sci.">
        <title>A new Merluccius polli reference genome to investigate the effects of global change in West African waters.</title>
        <authorList>
            <person name="Mateo J.L."/>
            <person name="Blanco-Fernandez C."/>
            <person name="Garcia-Vazquez E."/>
            <person name="Machado-Schiaffino G."/>
        </authorList>
    </citation>
    <scope>NUCLEOTIDE SEQUENCE</scope>
    <source>
        <strain evidence="5">C29</strain>
        <tissue evidence="5">Fin</tissue>
    </source>
</reference>
<proteinExistence type="predicted"/>
<dbReference type="FunFam" id="3.40.50.720:FF:000137">
    <property type="entry name" value="Hydroxysteroid (17-beta) dehydrogenase 3"/>
    <property type="match status" value="1"/>
</dbReference>
<evidence type="ECO:0000256" key="2">
    <source>
        <dbReference type="ARBA" id="ARBA00022955"/>
    </source>
</evidence>